<evidence type="ECO:0000313" key="1">
    <source>
        <dbReference type="EMBL" id="KHG06918.1"/>
    </source>
</evidence>
<gene>
    <name evidence="1" type="ORF">F383_33243</name>
</gene>
<proteinExistence type="predicted"/>
<keyword evidence="2" id="KW-1185">Reference proteome</keyword>
<dbReference type="AlphaFoldDB" id="A0A0B0MXU1"/>
<evidence type="ECO:0000313" key="2">
    <source>
        <dbReference type="Proteomes" id="UP000032142"/>
    </source>
</evidence>
<organism evidence="1 2">
    <name type="scientific">Gossypium arboreum</name>
    <name type="common">Tree cotton</name>
    <name type="synonym">Gossypium nanking</name>
    <dbReference type="NCBI Taxonomy" id="29729"/>
    <lineage>
        <taxon>Eukaryota</taxon>
        <taxon>Viridiplantae</taxon>
        <taxon>Streptophyta</taxon>
        <taxon>Embryophyta</taxon>
        <taxon>Tracheophyta</taxon>
        <taxon>Spermatophyta</taxon>
        <taxon>Magnoliopsida</taxon>
        <taxon>eudicotyledons</taxon>
        <taxon>Gunneridae</taxon>
        <taxon>Pentapetalae</taxon>
        <taxon>rosids</taxon>
        <taxon>malvids</taxon>
        <taxon>Malvales</taxon>
        <taxon>Malvaceae</taxon>
        <taxon>Malvoideae</taxon>
        <taxon>Gossypium</taxon>
    </lineage>
</organism>
<name>A0A0B0MXU1_GOSAR</name>
<protein>
    <submittedName>
        <fullName evidence="1">Uncharacterized protein</fullName>
    </submittedName>
</protein>
<dbReference type="EMBL" id="JRRC01463001">
    <property type="protein sequence ID" value="KHG06918.1"/>
    <property type="molecule type" value="Genomic_DNA"/>
</dbReference>
<sequence>MEYPFTVNSYNDSFRYALPRTSYLMEGLPVRAKSLITTNTFIELGSELPVQDKFRS</sequence>
<comment type="caution">
    <text evidence="1">The sequence shown here is derived from an EMBL/GenBank/DDBJ whole genome shotgun (WGS) entry which is preliminary data.</text>
</comment>
<accession>A0A0B0MXU1</accession>
<dbReference type="Proteomes" id="UP000032142">
    <property type="component" value="Unassembled WGS sequence"/>
</dbReference>
<reference evidence="2" key="1">
    <citation type="submission" date="2014-09" db="EMBL/GenBank/DDBJ databases">
        <authorList>
            <person name="Mudge J."/>
            <person name="Ramaraj T."/>
            <person name="Lindquist I.E."/>
            <person name="Bharti A.K."/>
            <person name="Sundararajan A."/>
            <person name="Cameron C.T."/>
            <person name="Woodward J.E."/>
            <person name="May G.D."/>
            <person name="Brubaker C."/>
            <person name="Broadhvest J."/>
            <person name="Wilkins T.A."/>
        </authorList>
    </citation>
    <scope>NUCLEOTIDE SEQUENCE</scope>
    <source>
        <strain evidence="2">cv. AKA8401</strain>
    </source>
</reference>